<dbReference type="PRINTS" id="PR00069">
    <property type="entry name" value="ALDKETRDTASE"/>
</dbReference>
<keyword evidence="3" id="KW-0560">Oxidoreductase</keyword>
<dbReference type="STRING" id="34508.A0A4U5NXZ1"/>
<evidence type="ECO:0000313" key="9">
    <source>
        <dbReference type="Proteomes" id="UP000298663"/>
    </source>
</evidence>
<evidence type="ECO:0000256" key="5">
    <source>
        <dbReference type="PIRSR" id="PIRSR000097-2"/>
    </source>
</evidence>
<dbReference type="PIRSF" id="PIRSF000097">
    <property type="entry name" value="AKR"/>
    <property type="match status" value="1"/>
</dbReference>
<protein>
    <recommendedName>
        <fullName evidence="7">NADP-dependent oxidoreductase domain-containing protein</fullName>
    </recommendedName>
</protein>
<dbReference type="Gene3D" id="3.20.20.100">
    <property type="entry name" value="NADP-dependent oxidoreductase domain"/>
    <property type="match status" value="1"/>
</dbReference>
<keyword evidence="9" id="KW-1185">Reference proteome</keyword>
<name>A0A4U5NXZ1_STECR</name>
<keyword evidence="2" id="KW-0521">NADP</keyword>
<dbReference type="GO" id="GO:0016616">
    <property type="term" value="F:oxidoreductase activity, acting on the CH-OH group of donors, NAD or NADP as acceptor"/>
    <property type="evidence" value="ECO:0007669"/>
    <property type="project" value="UniProtKB-ARBA"/>
</dbReference>
<dbReference type="PANTHER" id="PTHR43827:SF3">
    <property type="entry name" value="NADP-DEPENDENT OXIDOREDUCTASE DOMAIN-CONTAINING PROTEIN"/>
    <property type="match status" value="1"/>
</dbReference>
<reference evidence="8 9" key="1">
    <citation type="journal article" date="2015" name="Genome Biol.">
        <title>Comparative genomics of Steinernema reveals deeply conserved gene regulatory networks.</title>
        <authorList>
            <person name="Dillman A.R."/>
            <person name="Macchietto M."/>
            <person name="Porter C.F."/>
            <person name="Rogers A."/>
            <person name="Williams B."/>
            <person name="Antoshechkin I."/>
            <person name="Lee M.M."/>
            <person name="Goodwin Z."/>
            <person name="Lu X."/>
            <person name="Lewis E.E."/>
            <person name="Goodrich-Blair H."/>
            <person name="Stock S.P."/>
            <person name="Adams B.J."/>
            <person name="Sternberg P.W."/>
            <person name="Mortazavi A."/>
        </authorList>
    </citation>
    <scope>NUCLEOTIDE SEQUENCE [LARGE SCALE GENOMIC DNA]</scope>
    <source>
        <strain evidence="8 9">ALL</strain>
    </source>
</reference>
<feature type="active site" description="Proton donor" evidence="4">
    <location>
        <position position="55"/>
    </location>
</feature>
<dbReference type="Proteomes" id="UP000298663">
    <property type="component" value="Unassembled WGS sequence"/>
</dbReference>
<dbReference type="InterPro" id="IPR020471">
    <property type="entry name" value="AKR"/>
</dbReference>
<dbReference type="InterPro" id="IPR023210">
    <property type="entry name" value="NADP_OxRdtase_dom"/>
</dbReference>
<accession>A0A4U5NXZ1</accession>
<proteinExistence type="inferred from homology"/>
<gene>
    <name evidence="8" type="ORF">L596_012722</name>
</gene>
<evidence type="ECO:0000256" key="2">
    <source>
        <dbReference type="ARBA" id="ARBA00022857"/>
    </source>
</evidence>
<evidence type="ECO:0000256" key="3">
    <source>
        <dbReference type="ARBA" id="ARBA00023002"/>
    </source>
</evidence>
<organism evidence="8 9">
    <name type="scientific">Steinernema carpocapsae</name>
    <name type="common">Entomopathogenic nematode</name>
    <dbReference type="NCBI Taxonomy" id="34508"/>
    <lineage>
        <taxon>Eukaryota</taxon>
        <taxon>Metazoa</taxon>
        <taxon>Ecdysozoa</taxon>
        <taxon>Nematoda</taxon>
        <taxon>Chromadorea</taxon>
        <taxon>Rhabditida</taxon>
        <taxon>Tylenchina</taxon>
        <taxon>Panagrolaimomorpha</taxon>
        <taxon>Strongyloidoidea</taxon>
        <taxon>Steinernematidae</taxon>
        <taxon>Steinernema</taxon>
    </lineage>
</organism>
<feature type="binding site" evidence="5">
    <location>
        <position position="118"/>
    </location>
    <ligand>
        <name>substrate</name>
    </ligand>
</feature>
<evidence type="ECO:0000256" key="1">
    <source>
        <dbReference type="ARBA" id="ARBA00007905"/>
    </source>
</evidence>
<dbReference type="Pfam" id="PF00248">
    <property type="entry name" value="Aldo_ket_red"/>
    <property type="match status" value="1"/>
</dbReference>
<evidence type="ECO:0000259" key="7">
    <source>
        <dbReference type="Pfam" id="PF00248"/>
    </source>
</evidence>
<dbReference type="EMBL" id="AZBU02000003">
    <property type="protein sequence ID" value="TKR88489.1"/>
    <property type="molecule type" value="Genomic_DNA"/>
</dbReference>
<dbReference type="InterPro" id="IPR018170">
    <property type="entry name" value="Aldo/ket_reductase_CS"/>
</dbReference>
<evidence type="ECO:0000313" key="8">
    <source>
        <dbReference type="EMBL" id="TKR88489.1"/>
    </source>
</evidence>
<dbReference type="PANTHER" id="PTHR43827">
    <property type="entry name" value="2,5-DIKETO-D-GLUCONIC ACID REDUCTASE"/>
    <property type="match status" value="1"/>
</dbReference>
<feature type="site" description="Lowers pKa of active site Tyr" evidence="6">
    <location>
        <position position="84"/>
    </location>
</feature>
<feature type="domain" description="NADP-dependent oxidoreductase" evidence="7">
    <location>
        <begin position="23"/>
        <end position="281"/>
    </location>
</feature>
<dbReference type="AlphaFoldDB" id="A0A4U5NXZ1"/>
<dbReference type="OrthoDB" id="416253at2759"/>
<comment type="similarity">
    <text evidence="1">Belongs to the aldo/keto reductase family.</text>
</comment>
<reference evidence="8 9" key="2">
    <citation type="journal article" date="2019" name="G3 (Bethesda)">
        <title>Hybrid Assembly of the Genome of the Entomopathogenic Nematode Steinernema carpocapsae Identifies the X-Chromosome.</title>
        <authorList>
            <person name="Serra L."/>
            <person name="Macchietto M."/>
            <person name="Macias-Munoz A."/>
            <person name="McGill C.J."/>
            <person name="Rodriguez I.M."/>
            <person name="Rodriguez B."/>
            <person name="Murad R."/>
            <person name="Mortazavi A."/>
        </authorList>
    </citation>
    <scope>NUCLEOTIDE SEQUENCE [LARGE SCALE GENOMIC DNA]</scope>
    <source>
        <strain evidence="8 9">ALL</strain>
    </source>
</reference>
<evidence type="ECO:0000256" key="4">
    <source>
        <dbReference type="PIRSR" id="PIRSR000097-1"/>
    </source>
</evidence>
<comment type="caution">
    <text evidence="8">The sequence shown here is derived from an EMBL/GenBank/DDBJ whole genome shotgun (WGS) entry which is preliminary data.</text>
</comment>
<evidence type="ECO:0000256" key="6">
    <source>
        <dbReference type="PIRSR" id="PIRSR000097-3"/>
    </source>
</evidence>
<dbReference type="PROSITE" id="PS00062">
    <property type="entry name" value="ALDOKETO_REDUCTASE_2"/>
    <property type="match status" value="1"/>
</dbReference>
<dbReference type="SUPFAM" id="SSF51430">
    <property type="entry name" value="NAD(P)-linked oxidoreductase"/>
    <property type="match status" value="1"/>
</dbReference>
<sequence length="295" mass="33069">MSFSHVRGGSVKLNSGFDIPLVGLGTYKIRGDDVPKAVEGALAAGYRMFDTAKYYHNEQELGDALEAALPKFNLTREDIFLTTKLWPAAENNTEATRKGVMESLVNLKTSYLDLVLVHYPKADAHANNNPINKATRKDAFVELEKLKQEGIIRSVGVSNFEKRHLEEMVEYQQNTPSVNQLEYHPHFTRPEIKEYCGQHGIFFQAFSSLGRHQPELVADPIVVDIAKKHNTTVELVLLAFAYCQNVGIVPKSTNPERVAGNMTVVDIKLSEAEIEALNGLNKNQHYIRCTGWEVL</sequence>
<dbReference type="InterPro" id="IPR036812">
    <property type="entry name" value="NAD(P)_OxRdtase_dom_sf"/>
</dbReference>
<dbReference type="FunFam" id="3.20.20.100:FF:000002">
    <property type="entry name" value="2,5-diketo-D-gluconic acid reductase A"/>
    <property type="match status" value="1"/>
</dbReference>